<evidence type="ECO:0000256" key="1">
    <source>
        <dbReference type="ARBA" id="ARBA00022821"/>
    </source>
</evidence>
<dbReference type="Pfam" id="PF00931">
    <property type="entry name" value="NB-ARC"/>
    <property type="match status" value="1"/>
</dbReference>
<organism evidence="3 4">
    <name type="scientific">Dovyalis caffra</name>
    <dbReference type="NCBI Taxonomy" id="77055"/>
    <lineage>
        <taxon>Eukaryota</taxon>
        <taxon>Viridiplantae</taxon>
        <taxon>Streptophyta</taxon>
        <taxon>Embryophyta</taxon>
        <taxon>Tracheophyta</taxon>
        <taxon>Spermatophyta</taxon>
        <taxon>Magnoliopsida</taxon>
        <taxon>eudicotyledons</taxon>
        <taxon>Gunneridae</taxon>
        <taxon>Pentapetalae</taxon>
        <taxon>rosids</taxon>
        <taxon>fabids</taxon>
        <taxon>Malpighiales</taxon>
        <taxon>Salicaceae</taxon>
        <taxon>Flacourtieae</taxon>
        <taxon>Dovyalis</taxon>
    </lineage>
</organism>
<dbReference type="AlphaFoldDB" id="A0AAV1QRV9"/>
<dbReference type="PANTHER" id="PTHR36766:SF40">
    <property type="entry name" value="DISEASE RESISTANCE PROTEIN RGA3"/>
    <property type="match status" value="1"/>
</dbReference>
<evidence type="ECO:0000313" key="4">
    <source>
        <dbReference type="Proteomes" id="UP001314170"/>
    </source>
</evidence>
<dbReference type="InterPro" id="IPR002182">
    <property type="entry name" value="NB-ARC"/>
</dbReference>
<sequence>MATYSFVCAKDIIGRYEDETAIIGMSLDSETQQNSSVIPIVGIGGLGKAALSQIVYSSELVQKHLEVRLWARISEDFDVKLIVRNVVRSIANTNVDGNEFDELFQRIRGAVEAKRYILVLDDIWNGLKVQIVNVGDSDARCLQGGTRYVNFTNVKSTWTIPPPLLGAKHLRLLRRQYLNFSSDCRTFFTRFKFLRMLDLHKAGVSRKVASCQVPLVS</sequence>
<name>A0AAV1QRV9_9ROSI</name>
<reference evidence="3 4" key="1">
    <citation type="submission" date="2024-01" db="EMBL/GenBank/DDBJ databases">
        <authorList>
            <person name="Waweru B."/>
        </authorList>
    </citation>
    <scope>NUCLEOTIDE SEQUENCE [LARGE SCALE GENOMIC DNA]</scope>
</reference>
<dbReference type="EMBL" id="CAWUPB010000058">
    <property type="protein sequence ID" value="CAK7323080.1"/>
    <property type="molecule type" value="Genomic_DNA"/>
</dbReference>
<dbReference type="Gene3D" id="3.40.50.300">
    <property type="entry name" value="P-loop containing nucleotide triphosphate hydrolases"/>
    <property type="match status" value="1"/>
</dbReference>
<dbReference type="Proteomes" id="UP001314170">
    <property type="component" value="Unassembled WGS sequence"/>
</dbReference>
<evidence type="ECO:0000313" key="3">
    <source>
        <dbReference type="EMBL" id="CAK7323080.1"/>
    </source>
</evidence>
<dbReference type="SUPFAM" id="SSF52540">
    <property type="entry name" value="P-loop containing nucleoside triphosphate hydrolases"/>
    <property type="match status" value="1"/>
</dbReference>
<accession>A0AAV1QRV9</accession>
<protein>
    <recommendedName>
        <fullName evidence="2">NB-ARC domain-containing protein</fullName>
    </recommendedName>
</protein>
<keyword evidence="4" id="KW-1185">Reference proteome</keyword>
<dbReference type="InterPro" id="IPR027417">
    <property type="entry name" value="P-loop_NTPase"/>
</dbReference>
<gene>
    <name evidence="3" type="ORF">DCAF_LOCUS696</name>
</gene>
<dbReference type="PANTHER" id="PTHR36766">
    <property type="entry name" value="PLANT BROAD-SPECTRUM MILDEW RESISTANCE PROTEIN RPW8"/>
    <property type="match status" value="1"/>
</dbReference>
<evidence type="ECO:0000259" key="2">
    <source>
        <dbReference type="Pfam" id="PF00931"/>
    </source>
</evidence>
<proteinExistence type="predicted"/>
<comment type="caution">
    <text evidence="3">The sequence shown here is derived from an EMBL/GenBank/DDBJ whole genome shotgun (WGS) entry which is preliminary data.</text>
</comment>
<feature type="domain" description="NB-ARC" evidence="2">
    <location>
        <begin position="32"/>
        <end position="130"/>
    </location>
</feature>
<dbReference type="GO" id="GO:0043531">
    <property type="term" value="F:ADP binding"/>
    <property type="evidence" value="ECO:0007669"/>
    <property type="project" value="InterPro"/>
</dbReference>
<dbReference type="GO" id="GO:0006952">
    <property type="term" value="P:defense response"/>
    <property type="evidence" value="ECO:0007669"/>
    <property type="project" value="UniProtKB-KW"/>
</dbReference>
<dbReference type="PRINTS" id="PR00364">
    <property type="entry name" value="DISEASERSIST"/>
</dbReference>
<keyword evidence="1" id="KW-0611">Plant defense</keyword>